<name>A0A3B5Q9J8_XIPMA</name>
<organism evidence="3 4">
    <name type="scientific">Xiphophorus maculatus</name>
    <name type="common">Southern platyfish</name>
    <name type="synonym">Platypoecilus maculatus</name>
    <dbReference type="NCBI Taxonomy" id="8083"/>
    <lineage>
        <taxon>Eukaryota</taxon>
        <taxon>Metazoa</taxon>
        <taxon>Chordata</taxon>
        <taxon>Craniata</taxon>
        <taxon>Vertebrata</taxon>
        <taxon>Euteleostomi</taxon>
        <taxon>Actinopterygii</taxon>
        <taxon>Neopterygii</taxon>
        <taxon>Teleostei</taxon>
        <taxon>Neoteleostei</taxon>
        <taxon>Acanthomorphata</taxon>
        <taxon>Ovalentaria</taxon>
        <taxon>Atherinomorphae</taxon>
        <taxon>Cyprinodontiformes</taxon>
        <taxon>Poeciliidae</taxon>
        <taxon>Poeciliinae</taxon>
        <taxon>Xiphophorus</taxon>
    </lineage>
</organism>
<dbReference type="InterPro" id="IPR036397">
    <property type="entry name" value="RNaseH_sf"/>
</dbReference>
<evidence type="ECO:0000259" key="1">
    <source>
        <dbReference type="PROSITE" id="PS50878"/>
    </source>
</evidence>
<dbReference type="SUPFAM" id="SSF56672">
    <property type="entry name" value="DNA/RNA polymerases"/>
    <property type="match status" value="1"/>
</dbReference>
<dbReference type="Pfam" id="PF00075">
    <property type="entry name" value="RNase_H"/>
    <property type="match status" value="1"/>
</dbReference>
<dbReference type="Gene3D" id="3.30.420.10">
    <property type="entry name" value="Ribonuclease H-like superfamily/Ribonuclease H"/>
    <property type="match status" value="1"/>
</dbReference>
<dbReference type="CDD" id="cd09276">
    <property type="entry name" value="Rnase_HI_RT_non_LTR"/>
    <property type="match status" value="1"/>
</dbReference>
<dbReference type="GO" id="GO:0006259">
    <property type="term" value="P:DNA metabolic process"/>
    <property type="evidence" value="ECO:0007669"/>
    <property type="project" value="UniProtKB-ARBA"/>
</dbReference>
<reference evidence="3" key="3">
    <citation type="submission" date="2025-08" db="UniProtKB">
        <authorList>
            <consortium name="Ensembl"/>
        </authorList>
    </citation>
    <scope>IDENTIFICATION</scope>
    <source>
        <strain evidence="3">JP 163 A</strain>
    </source>
</reference>
<evidence type="ECO:0008006" key="5">
    <source>
        <dbReference type="Google" id="ProtNLM"/>
    </source>
</evidence>
<reference evidence="4" key="1">
    <citation type="submission" date="2012-01" db="EMBL/GenBank/DDBJ databases">
        <authorList>
            <person name="Walter R."/>
            <person name="Schartl M."/>
            <person name="Warren W."/>
        </authorList>
    </citation>
    <scope>NUCLEOTIDE SEQUENCE [LARGE SCALE GENOMIC DNA]</scope>
    <source>
        <strain evidence="4">JP 163 A</strain>
    </source>
</reference>
<dbReference type="InterPro" id="IPR002156">
    <property type="entry name" value="RNaseH_domain"/>
</dbReference>
<dbReference type="InterPro" id="IPR043502">
    <property type="entry name" value="DNA/RNA_pol_sf"/>
</dbReference>
<dbReference type="Ensembl" id="ENSXMAT00000022920.1">
    <property type="protein sequence ID" value="ENSXMAP00000027572.1"/>
    <property type="gene ID" value="ENSXMAG00000023377.1"/>
</dbReference>
<dbReference type="GO" id="GO:0003676">
    <property type="term" value="F:nucleic acid binding"/>
    <property type="evidence" value="ECO:0007669"/>
    <property type="project" value="InterPro"/>
</dbReference>
<sequence>MIKKLSISSKKILLDFFNKIWEGGYLPVAWKEAIIVPILKPGKEKSNPTSYRNIALTSHICKIMERMINERLSYFVEKKGYLSKFQSGFRKGRSTMDPILCLEHEIRKGQVNKESVVAVFFDIEKAYDMMWKEGFLIKLRKMGVRGSMFNWIKEFLHNRSIQVRIGQQLSEKYLVENGTPQGSIVSPLFFSIMINDMFDNLESGMGCSLFADDGAIWKRGKNLKFIVKKLQEAIYSIEEWSYNWGFKISIDKTKTLFFTRKKVSNDLKLYLYKHDLERVNEFKFLGLWMDEKLTWSRHIQKVVDKCKRVLNIMRCLVGREWGAERKALKIIYTGLIRSVLDYGSLAFGSASETLLKKLDIIQYQALRLCTGAIRTTPISALLVEMGEIPLYLRRLQLRLSYWSYLKGQYENHPCQEILKPSWEKGKKNLRSFGWEIERDVKDFDLSSIKMSETVPLSPVHPSLFHEIIVDLSLLEKRKKGNISESYSVQAYIENKYFDYVQVYTDASKSLSSNNGVSFIVPGFSIKKCKRISDGVSVFTGEMMGIILALGWIEEVRPLRSLICSDSSSSLYSIKHNQSNSRPDLLFEIQLILYRIQAMGLIVIFTWVPSHIGIKGNELADKYAKQASKNSSTEIMIPFSKEEIKSIIKQKVKGRWQKQWEEERTGRWLYCIQRSVGAMRATERSRKEENIISRLRFGHTGLNSTLFKMGKHPSGNCDLCLQEETVEHVLLLCPKYSEERRKLEYRLLKNKLQLKIPDILGYSSSSEYLCYFIKFLKKTKLIERI</sequence>
<dbReference type="OMA" id="HENRINN"/>
<keyword evidence="4" id="KW-1185">Reference proteome</keyword>
<dbReference type="InParanoid" id="A0A3B5Q9J8"/>
<dbReference type="InterPro" id="IPR012337">
    <property type="entry name" value="RNaseH-like_sf"/>
</dbReference>
<dbReference type="AlphaFoldDB" id="A0A3B5Q9J8"/>
<feature type="domain" description="Reverse transcriptase" evidence="1">
    <location>
        <begin position="19"/>
        <end position="289"/>
    </location>
</feature>
<evidence type="ECO:0000259" key="2">
    <source>
        <dbReference type="PROSITE" id="PS50879"/>
    </source>
</evidence>
<dbReference type="GO" id="GO:0004523">
    <property type="term" value="F:RNA-DNA hybrid ribonuclease activity"/>
    <property type="evidence" value="ECO:0007669"/>
    <property type="project" value="InterPro"/>
</dbReference>
<dbReference type="PANTHER" id="PTHR33481:SF1">
    <property type="entry name" value="ENDONUCLEASE_EXONUCLEASE_PHOSPHATASE DOMAIN-CONTAINING PROTEIN-RELATED"/>
    <property type="match status" value="1"/>
</dbReference>
<dbReference type="Pfam" id="PF00078">
    <property type="entry name" value="RVT_1"/>
    <property type="match status" value="1"/>
</dbReference>
<feature type="domain" description="RNase H type-1" evidence="2">
    <location>
        <begin position="496"/>
        <end position="628"/>
    </location>
</feature>
<dbReference type="InterPro" id="IPR000477">
    <property type="entry name" value="RT_dom"/>
</dbReference>
<proteinExistence type="predicted"/>
<dbReference type="Proteomes" id="UP000002852">
    <property type="component" value="Unassembled WGS sequence"/>
</dbReference>
<accession>A0A3B5Q9J8</accession>
<evidence type="ECO:0000313" key="3">
    <source>
        <dbReference type="Ensembl" id="ENSXMAP00000027572.1"/>
    </source>
</evidence>
<dbReference type="PANTHER" id="PTHR33481">
    <property type="entry name" value="REVERSE TRANSCRIPTASE"/>
    <property type="match status" value="1"/>
</dbReference>
<reference evidence="4" key="2">
    <citation type="journal article" date="2013" name="Nat. Genet.">
        <title>The genome of the platyfish, Xiphophorus maculatus, provides insights into evolutionary adaptation and several complex traits.</title>
        <authorList>
            <person name="Schartl M."/>
            <person name="Walter R.B."/>
            <person name="Shen Y."/>
            <person name="Garcia T."/>
            <person name="Catchen J."/>
            <person name="Amores A."/>
            <person name="Braasch I."/>
            <person name="Chalopin D."/>
            <person name="Volff J.N."/>
            <person name="Lesch K.P."/>
            <person name="Bisazza A."/>
            <person name="Minx P."/>
            <person name="Hillier L."/>
            <person name="Wilson R.K."/>
            <person name="Fuerstenberg S."/>
            <person name="Boore J."/>
            <person name="Searle S."/>
            <person name="Postlethwait J.H."/>
            <person name="Warren W.C."/>
        </authorList>
    </citation>
    <scope>NUCLEOTIDE SEQUENCE [LARGE SCALE GENOMIC DNA]</scope>
    <source>
        <strain evidence="4">JP 163 A</strain>
    </source>
</reference>
<evidence type="ECO:0000313" key="4">
    <source>
        <dbReference type="Proteomes" id="UP000002852"/>
    </source>
</evidence>
<dbReference type="CDD" id="cd01650">
    <property type="entry name" value="RT_nLTR_like"/>
    <property type="match status" value="1"/>
</dbReference>
<dbReference type="PROSITE" id="PS50878">
    <property type="entry name" value="RT_POL"/>
    <property type="match status" value="1"/>
</dbReference>
<dbReference type="SUPFAM" id="SSF53098">
    <property type="entry name" value="Ribonuclease H-like"/>
    <property type="match status" value="1"/>
</dbReference>
<dbReference type="STRING" id="8083.ENSXMAP00000027572"/>
<dbReference type="GeneTree" id="ENSGT01060000248530"/>
<reference evidence="3" key="4">
    <citation type="submission" date="2025-09" db="UniProtKB">
        <authorList>
            <consortium name="Ensembl"/>
        </authorList>
    </citation>
    <scope>IDENTIFICATION</scope>
    <source>
        <strain evidence="3">JP 163 A</strain>
    </source>
</reference>
<protein>
    <recommendedName>
        <fullName evidence="5">Reverse transcriptase domain-containing protein</fullName>
    </recommendedName>
</protein>
<dbReference type="PROSITE" id="PS50879">
    <property type="entry name" value="RNASE_H_1"/>
    <property type="match status" value="1"/>
</dbReference>